<dbReference type="AlphaFoldDB" id="A0A4Y9YNV4"/>
<feature type="region of interest" description="Disordered" evidence="1">
    <location>
        <begin position="829"/>
        <end position="856"/>
    </location>
</feature>
<accession>A0A4Y9YNV4</accession>
<feature type="compositionally biased region" description="Low complexity" evidence="1">
    <location>
        <begin position="42"/>
        <end position="61"/>
    </location>
</feature>
<evidence type="ECO:0000313" key="3">
    <source>
        <dbReference type="Proteomes" id="UP000298390"/>
    </source>
</evidence>
<feature type="compositionally biased region" description="Acidic residues" evidence="1">
    <location>
        <begin position="408"/>
        <end position="418"/>
    </location>
</feature>
<gene>
    <name evidence="2" type="ORF">EVJ58_g3309</name>
</gene>
<name>A0A4Y9YNV4_9APHY</name>
<feature type="compositionally biased region" description="Basic and acidic residues" evidence="1">
    <location>
        <begin position="100"/>
        <end position="115"/>
    </location>
</feature>
<reference evidence="2 3" key="1">
    <citation type="submission" date="2019-01" db="EMBL/GenBank/DDBJ databases">
        <title>Genome sequencing of the rare red list fungi Fomitopsis rosea.</title>
        <authorList>
            <person name="Buettner E."/>
            <person name="Kellner H."/>
        </authorList>
    </citation>
    <scope>NUCLEOTIDE SEQUENCE [LARGE SCALE GENOMIC DNA]</scope>
    <source>
        <strain evidence="2 3">DSM 105464</strain>
    </source>
</reference>
<comment type="caution">
    <text evidence="2">The sequence shown here is derived from an EMBL/GenBank/DDBJ whole genome shotgun (WGS) entry which is preliminary data.</text>
</comment>
<feature type="region of interest" description="Disordered" evidence="1">
    <location>
        <begin position="332"/>
        <end position="420"/>
    </location>
</feature>
<sequence length="891" mass="97697">MKQPSTHADIFHPSRRMLYNISSTTPDVDSDPDDVGDLPGHTSPLPEETVPTSSSPVSSSPFAQTPPDDIISCGTTHQVLTGSSDPFSWFKNSQRVDTYTNEHETPRDTEGRLADDLTSPGSPHSSFATRLHELLLVVQRERSLSGTASVVSSQGGTPEKPGRTGYAEDISPPFAREDFGTPVGPDYQAGNDIQDTGSPDYWAYFPESTSLAIPCDTEQLPSLNGDNSCSSAYSHSEEPVSETEVDCPAYMQDNALSVGPCVDQRRSSFSSSLKRSLDPPGTALGLINGEPYRTDTSHGLESSAPQRKRTKKLAVDYPQSFSIRSRFFSRKPSLDGASMQRGALNGPCNDISPKRRMYAQRAASLRRADSLRSEVSSYARDSTDQATPRRTSLGGSLDSLFPIAEQNEGPDSDDEDDITSSLTPYAYIPTEPATPIPAPRRRALPGRIPTPPRSPLPVPLPIVAPPAFEEIPSAPLNEEDAAERRIRALMKREATERRADGLLCADQSDRECLLRSGDGKGAAETDDISKRRRDMSAPGNSEDPESRAILRQCASSVGNVDTEPGPVRSKFAIVEGFDLGIDEEIRPECVDWILEVLPDISGQPRRARKDLYEQLRDSSETRWHAAQLFTRYSLRLGSVHSHATSPASPSAEGVFRGSVLTEKALLMHDGCEDVIWDCAVACVVLSVKFHRDVFPPYYLIPAREFGALASHTMSYDDLEAAQCDVLDALSHSVGCVTPGQYLHDLWLALPSLRDLLAFENGWQAAQEETWAILLEAFMRGSAVLILVALHKRGILRFPTSLLTACALIDGCVDVLIERYKVKVHTANPYKSRRRPSSGAGRLIRKDRNEDHRRQASKAVQSFKLDLQELLGYTEVRGQMSASVAWQTMLIG</sequence>
<feature type="compositionally biased region" description="Basic and acidic residues" evidence="1">
    <location>
        <begin position="843"/>
        <end position="853"/>
    </location>
</feature>
<organism evidence="2 3">
    <name type="scientific">Rhodofomes roseus</name>
    <dbReference type="NCBI Taxonomy" id="34475"/>
    <lineage>
        <taxon>Eukaryota</taxon>
        <taxon>Fungi</taxon>
        <taxon>Dikarya</taxon>
        <taxon>Basidiomycota</taxon>
        <taxon>Agaricomycotina</taxon>
        <taxon>Agaricomycetes</taxon>
        <taxon>Polyporales</taxon>
        <taxon>Rhodofomes</taxon>
    </lineage>
</organism>
<evidence type="ECO:0000313" key="2">
    <source>
        <dbReference type="EMBL" id="TFY63337.1"/>
    </source>
</evidence>
<feature type="region of interest" description="Disordered" evidence="1">
    <location>
        <begin position="19"/>
        <end position="77"/>
    </location>
</feature>
<feature type="compositionally biased region" description="Polar residues" evidence="1">
    <location>
        <begin position="374"/>
        <end position="394"/>
    </location>
</feature>
<dbReference type="Proteomes" id="UP000298390">
    <property type="component" value="Unassembled WGS sequence"/>
</dbReference>
<feature type="region of interest" description="Disordered" evidence="1">
    <location>
        <begin position="145"/>
        <end position="178"/>
    </location>
</feature>
<dbReference type="STRING" id="34475.A0A4Y9YNV4"/>
<evidence type="ECO:0000256" key="1">
    <source>
        <dbReference type="SAM" id="MobiDB-lite"/>
    </source>
</evidence>
<dbReference type="EMBL" id="SEKV01000133">
    <property type="protein sequence ID" value="TFY63337.1"/>
    <property type="molecule type" value="Genomic_DNA"/>
</dbReference>
<proteinExistence type="predicted"/>
<feature type="compositionally biased region" description="Basic and acidic residues" evidence="1">
    <location>
        <begin position="513"/>
        <end position="529"/>
    </location>
</feature>
<feature type="region of interest" description="Disordered" evidence="1">
    <location>
        <begin position="271"/>
        <end position="313"/>
    </location>
</feature>
<protein>
    <submittedName>
        <fullName evidence="2">Uncharacterized protein</fullName>
    </submittedName>
</protein>
<feature type="region of interest" description="Disordered" evidence="1">
    <location>
        <begin position="513"/>
        <end position="547"/>
    </location>
</feature>
<feature type="region of interest" description="Disordered" evidence="1">
    <location>
        <begin position="98"/>
        <end position="126"/>
    </location>
</feature>
<feature type="compositionally biased region" description="Polar residues" evidence="1">
    <location>
        <begin position="145"/>
        <end position="156"/>
    </location>
</feature>